<evidence type="ECO:0000256" key="9">
    <source>
        <dbReference type="ARBA" id="ARBA00023239"/>
    </source>
</evidence>
<accession>A0A290QJX4</accession>
<dbReference type="PANTHER" id="PTHR42690">
    <property type="entry name" value="THREONINE SYNTHASE FAMILY MEMBER"/>
    <property type="match status" value="1"/>
</dbReference>
<evidence type="ECO:0000313" key="15">
    <source>
        <dbReference type="EMBL" id="ATC65638.1"/>
    </source>
</evidence>
<feature type="modified residue" description="N6-(pyridoxal phosphate)lysine" evidence="12">
    <location>
        <position position="110"/>
    </location>
</feature>
<keyword evidence="16" id="KW-1185">Reference proteome</keyword>
<evidence type="ECO:0000256" key="11">
    <source>
        <dbReference type="NCBIfam" id="TIGR00260"/>
    </source>
</evidence>
<dbReference type="KEGG" id="vbh:CMV30_17745"/>
<dbReference type="GO" id="GO:0009088">
    <property type="term" value="P:threonine biosynthetic process"/>
    <property type="evidence" value="ECO:0007669"/>
    <property type="project" value="UniProtKB-UniRule"/>
</dbReference>
<evidence type="ECO:0000256" key="7">
    <source>
        <dbReference type="ARBA" id="ARBA00022697"/>
    </source>
</evidence>
<comment type="similarity">
    <text evidence="3">Belongs to the threonine synthase family.</text>
</comment>
<gene>
    <name evidence="15" type="ORF">CMV30_17745</name>
</gene>
<dbReference type="Pfam" id="PF00291">
    <property type="entry name" value="PALP"/>
    <property type="match status" value="1"/>
</dbReference>
<comment type="pathway">
    <text evidence="2">Amino-acid biosynthesis; L-threonine biosynthesis; L-threonine from L-aspartate: step 5/5.</text>
</comment>
<evidence type="ECO:0000256" key="3">
    <source>
        <dbReference type="ARBA" id="ARBA00005517"/>
    </source>
</evidence>
<evidence type="ECO:0000259" key="14">
    <source>
        <dbReference type="Pfam" id="PF14821"/>
    </source>
</evidence>
<name>A0A290QJX4_9BACT</name>
<dbReference type="InterPro" id="IPR036052">
    <property type="entry name" value="TrpB-like_PALP_sf"/>
</dbReference>
<evidence type="ECO:0000256" key="5">
    <source>
        <dbReference type="ARBA" id="ARBA00018679"/>
    </source>
</evidence>
<dbReference type="InterPro" id="IPR051166">
    <property type="entry name" value="Threonine_Synthase"/>
</dbReference>
<dbReference type="OrthoDB" id="9763107at2"/>
<feature type="domain" description="Tryptophan synthase beta chain-like PALP" evidence="13">
    <location>
        <begin position="92"/>
        <end position="386"/>
    </location>
</feature>
<dbReference type="SUPFAM" id="SSF53686">
    <property type="entry name" value="Tryptophan synthase beta subunit-like PLP-dependent enzymes"/>
    <property type="match status" value="1"/>
</dbReference>
<organism evidence="15 16">
    <name type="scientific">Nibricoccus aquaticus</name>
    <dbReference type="NCBI Taxonomy" id="2576891"/>
    <lineage>
        <taxon>Bacteria</taxon>
        <taxon>Pseudomonadati</taxon>
        <taxon>Verrucomicrobiota</taxon>
        <taxon>Opitutia</taxon>
        <taxon>Opitutales</taxon>
        <taxon>Opitutaceae</taxon>
        <taxon>Nibricoccus</taxon>
    </lineage>
</organism>
<evidence type="ECO:0000259" key="13">
    <source>
        <dbReference type="Pfam" id="PF00291"/>
    </source>
</evidence>
<dbReference type="InterPro" id="IPR037158">
    <property type="entry name" value="Thr_synth_N_sf"/>
</dbReference>
<proteinExistence type="inferred from homology"/>
<protein>
    <recommendedName>
        <fullName evidence="5 11">Threonine synthase</fullName>
        <ecNumber evidence="4 11">4.2.3.1</ecNumber>
    </recommendedName>
</protein>
<evidence type="ECO:0000256" key="10">
    <source>
        <dbReference type="ARBA" id="ARBA00049144"/>
    </source>
</evidence>
<dbReference type="AlphaFoldDB" id="A0A290QJX4"/>
<dbReference type="EMBL" id="CP023344">
    <property type="protein sequence ID" value="ATC65638.1"/>
    <property type="molecule type" value="Genomic_DNA"/>
</dbReference>
<keyword evidence="6" id="KW-0028">Amino-acid biosynthesis</keyword>
<evidence type="ECO:0000256" key="12">
    <source>
        <dbReference type="PIRSR" id="PIRSR604450-51"/>
    </source>
</evidence>
<evidence type="ECO:0000256" key="8">
    <source>
        <dbReference type="ARBA" id="ARBA00022898"/>
    </source>
</evidence>
<dbReference type="Gene3D" id="3.40.50.1100">
    <property type="match status" value="2"/>
</dbReference>
<evidence type="ECO:0000256" key="6">
    <source>
        <dbReference type="ARBA" id="ARBA00022605"/>
    </source>
</evidence>
<keyword evidence="8 12" id="KW-0663">Pyridoxal phosphate</keyword>
<dbReference type="InterPro" id="IPR000634">
    <property type="entry name" value="Ser/Thr_deHydtase_PyrdxlP-BS"/>
</dbReference>
<dbReference type="Pfam" id="PF24857">
    <property type="entry name" value="THR4_C"/>
    <property type="match status" value="1"/>
</dbReference>
<dbReference type="RefSeq" id="WP_096057267.1">
    <property type="nucleotide sequence ID" value="NZ_CP023344.1"/>
</dbReference>
<dbReference type="InterPro" id="IPR029144">
    <property type="entry name" value="Thr_synth_N"/>
</dbReference>
<evidence type="ECO:0000256" key="4">
    <source>
        <dbReference type="ARBA" id="ARBA00013028"/>
    </source>
</evidence>
<comment type="cofactor">
    <cofactor evidence="1 12">
        <name>pyridoxal 5'-phosphate</name>
        <dbReference type="ChEBI" id="CHEBI:597326"/>
    </cofactor>
</comment>
<dbReference type="GO" id="GO:0004795">
    <property type="term" value="F:threonine synthase activity"/>
    <property type="evidence" value="ECO:0007669"/>
    <property type="project" value="UniProtKB-UniRule"/>
</dbReference>
<evidence type="ECO:0000313" key="16">
    <source>
        <dbReference type="Proteomes" id="UP000217265"/>
    </source>
</evidence>
<dbReference type="NCBIfam" id="TIGR00260">
    <property type="entry name" value="thrC"/>
    <property type="match status" value="1"/>
</dbReference>
<evidence type="ECO:0000256" key="2">
    <source>
        <dbReference type="ARBA" id="ARBA00004979"/>
    </source>
</evidence>
<feature type="domain" description="Threonine synthase N-terminal" evidence="14">
    <location>
        <begin position="2"/>
        <end position="78"/>
    </location>
</feature>
<dbReference type="Pfam" id="PF14821">
    <property type="entry name" value="Thr_synth_N"/>
    <property type="match status" value="1"/>
</dbReference>
<keyword evidence="7" id="KW-0791">Threonine biosynthesis</keyword>
<reference evidence="15 16" key="1">
    <citation type="submission" date="2017-09" db="EMBL/GenBank/DDBJ databases">
        <title>Complete genome sequence of Verrucomicrobial strain HZ-65, isolated from freshwater.</title>
        <authorList>
            <person name="Choi A."/>
        </authorList>
    </citation>
    <scope>NUCLEOTIDE SEQUENCE [LARGE SCALE GENOMIC DNA]</scope>
    <source>
        <strain evidence="15 16">HZ-65</strain>
    </source>
</reference>
<dbReference type="PROSITE" id="PS00165">
    <property type="entry name" value="DEHYDRATASE_SER_THR"/>
    <property type="match status" value="1"/>
</dbReference>
<keyword evidence="9" id="KW-0456">Lyase</keyword>
<dbReference type="PANTHER" id="PTHR42690:SF1">
    <property type="entry name" value="THREONINE SYNTHASE-LIKE 2"/>
    <property type="match status" value="1"/>
</dbReference>
<dbReference type="EC" id="4.2.3.1" evidence="4 11"/>
<dbReference type="InterPro" id="IPR004450">
    <property type="entry name" value="Thr_synthase-like"/>
</dbReference>
<evidence type="ECO:0000256" key="1">
    <source>
        <dbReference type="ARBA" id="ARBA00001933"/>
    </source>
</evidence>
<dbReference type="Proteomes" id="UP000217265">
    <property type="component" value="Chromosome"/>
</dbReference>
<dbReference type="GO" id="GO:0030170">
    <property type="term" value="F:pyridoxal phosphate binding"/>
    <property type="evidence" value="ECO:0007669"/>
    <property type="project" value="InterPro"/>
</dbReference>
<dbReference type="InterPro" id="IPR001926">
    <property type="entry name" value="TrpB-like_PALP"/>
</dbReference>
<dbReference type="UniPathway" id="UPA00050">
    <property type="reaction ID" value="UER00065"/>
</dbReference>
<dbReference type="Gene3D" id="3.90.1380.10">
    <property type="entry name" value="Threonine synthase, N-terminal domain"/>
    <property type="match status" value="1"/>
</dbReference>
<sequence length="453" mass="49970">MRFISTRGQSPALGFSDAVATGLAPDGGLFLPETLPSFANDLKRFEKLSYPELCFEFLKVFATDIPQETLRAIIAKSYTTFSHPDIAPLKQLSEKLHVLELFHGPTLAFKDFALQLLGNLYEYQCRTRGETINVLGATSGDTGSAAIHGLLGKPGTAIFILYPDGRTSPLQERQMACTGAANVFALAIDGTFDDAQNALKDVFGDQDFRKQFRLSAVNSINLARVLAQCVYYLSAFLRLPAAQREEAEFVVPTGNFGNVLAGWMLQKMGVPIRGFRVATNQNDILYRLFTTGEYAVSDVRASLAPSMDIQVASNFERFLYFNVGRDGAKVREVMQTFKTTGRYTFANFDKDSFDASRCTDAEIPGIIKDVYRKYGYIADPHTACGFKDIKTDRPSVILSTASPAKFPETIIKAIGTEPTHPSLEVLKAKPLVKHKIVADPATIKAFIREHAVR</sequence>
<dbReference type="CDD" id="cd01560">
    <property type="entry name" value="Thr-synth_2"/>
    <property type="match status" value="1"/>
</dbReference>
<comment type="catalytic activity">
    <reaction evidence="10">
        <text>O-phospho-L-homoserine + H2O = L-threonine + phosphate</text>
        <dbReference type="Rhea" id="RHEA:10840"/>
        <dbReference type="ChEBI" id="CHEBI:15377"/>
        <dbReference type="ChEBI" id="CHEBI:43474"/>
        <dbReference type="ChEBI" id="CHEBI:57590"/>
        <dbReference type="ChEBI" id="CHEBI:57926"/>
        <dbReference type="EC" id="4.2.3.1"/>
    </reaction>
</comment>